<dbReference type="EnsemblMetazoa" id="LLOJ007873-RA">
    <property type="protein sequence ID" value="LLOJ007873-PA"/>
    <property type="gene ID" value="LLOJ007873"/>
</dbReference>
<dbReference type="VEuPathDB" id="VectorBase:LLOJ007873"/>
<dbReference type="FunFam" id="3.40.50.1820:FF:000021">
    <property type="entry name" value="Lipase"/>
    <property type="match status" value="1"/>
</dbReference>
<feature type="active site" description="Charge relay system" evidence="8">
    <location>
        <position position="337"/>
    </location>
</feature>
<keyword evidence="4 7" id="KW-0442">Lipid degradation</keyword>
<reference evidence="10" key="2">
    <citation type="journal article" date="2020" name="BMC">
        <title>Leishmania infection induces a limited differential gene expression in the sand fly midgut.</title>
        <authorList>
            <person name="Coutinho-Abreu I.V."/>
            <person name="Serafim T.D."/>
            <person name="Meneses C."/>
            <person name="Kamhawi S."/>
            <person name="Oliveira F."/>
            <person name="Valenzuela J.G."/>
        </authorList>
    </citation>
    <scope>NUCLEOTIDE SEQUENCE</scope>
    <source>
        <strain evidence="10">Jacobina</strain>
        <tissue evidence="10">Midgut</tissue>
    </source>
</reference>
<reference evidence="11" key="3">
    <citation type="submission" date="2020-05" db="UniProtKB">
        <authorList>
            <consortium name="EnsemblMetazoa"/>
        </authorList>
    </citation>
    <scope>IDENTIFICATION</scope>
    <source>
        <strain evidence="11">Jacobina</strain>
    </source>
</reference>
<evidence type="ECO:0000256" key="5">
    <source>
        <dbReference type="ARBA" id="ARBA00023098"/>
    </source>
</evidence>
<feature type="active site" description="Charge relay system" evidence="8">
    <location>
        <position position="368"/>
    </location>
</feature>
<keyword evidence="5" id="KW-0443">Lipid metabolism</keyword>
<keyword evidence="12" id="KW-1185">Reference proteome</keyword>
<evidence type="ECO:0000256" key="4">
    <source>
        <dbReference type="ARBA" id="ARBA00022963"/>
    </source>
</evidence>
<dbReference type="AlphaFoldDB" id="A0A1B0CSM4"/>
<dbReference type="EMBL" id="GITU01009472">
    <property type="protein sequence ID" value="MBC1178175.1"/>
    <property type="molecule type" value="Transcribed_RNA"/>
</dbReference>
<dbReference type="InterPro" id="IPR006693">
    <property type="entry name" value="AB_hydrolase_lipase"/>
</dbReference>
<dbReference type="GO" id="GO:0016042">
    <property type="term" value="P:lipid catabolic process"/>
    <property type="evidence" value="ECO:0007669"/>
    <property type="project" value="UniProtKB-KW"/>
</dbReference>
<dbReference type="Gene3D" id="3.40.50.1820">
    <property type="entry name" value="alpha/beta hydrolase"/>
    <property type="match status" value="1"/>
</dbReference>
<sequence length="413" mass="47477">MLIMEIKGVPWIVRGQRSQEDIKEDAYLTTVEYQIYYAEVHNVTTKDGYILELHRISGGDRYPPKPGKRVVLLTHGLLGSSADWVILGPGLALGYLLSDQNYDVWLSNARGNRYSRNHISLNPENRDFWLFSFHEIGIYDLPSTIDYILDVTGQSSLFYCGHSQGSTTFWVLLSERPEYNSKIIMMQSFAPVAFMANPRSPIVQAFAQNLPAVEMMFATFGIYEFMPSSDWLRTSTQLLCSETSPVAYICKNSLFLVVGFDPKQMNSTILPQYLGHMPAGSSARQGFHYCQLAISDGFQQYDFGAIENFRRYHQLNPPDYKLYRAHVPTVIHYAANDWIVNVTDVDKLTSMLPNVHLKHLINFENFNHFDYVIAADVKRLLYDMTDRSYLNLIRLQDMLKPFSGIVNHFVRKR</sequence>
<dbReference type="SUPFAM" id="SSF53474">
    <property type="entry name" value="alpha/beta-Hydrolases"/>
    <property type="match status" value="1"/>
</dbReference>
<dbReference type="InterPro" id="IPR029058">
    <property type="entry name" value="AB_hydrolase_fold"/>
</dbReference>
<comment type="similarity">
    <text evidence="1 7">Belongs to the AB hydrolase superfamily. Lipase family.</text>
</comment>
<dbReference type="EMBL" id="AJWK01026288">
    <property type="status" value="NOT_ANNOTATED_CDS"/>
    <property type="molecule type" value="Genomic_DNA"/>
</dbReference>
<keyword evidence="3 7" id="KW-0378">Hydrolase</keyword>
<dbReference type="GO" id="GO:0016788">
    <property type="term" value="F:hydrolase activity, acting on ester bonds"/>
    <property type="evidence" value="ECO:0007669"/>
    <property type="project" value="InterPro"/>
</dbReference>
<evidence type="ECO:0000256" key="1">
    <source>
        <dbReference type="ARBA" id="ARBA00010701"/>
    </source>
</evidence>
<evidence type="ECO:0000259" key="9">
    <source>
        <dbReference type="Pfam" id="PF04083"/>
    </source>
</evidence>
<feature type="active site" description="Nucleophile" evidence="8">
    <location>
        <position position="163"/>
    </location>
</feature>
<organism evidence="11 12">
    <name type="scientific">Lutzomyia longipalpis</name>
    <name type="common">Sand fly</name>
    <dbReference type="NCBI Taxonomy" id="7200"/>
    <lineage>
        <taxon>Eukaryota</taxon>
        <taxon>Metazoa</taxon>
        <taxon>Ecdysozoa</taxon>
        <taxon>Arthropoda</taxon>
        <taxon>Hexapoda</taxon>
        <taxon>Insecta</taxon>
        <taxon>Pterygota</taxon>
        <taxon>Neoptera</taxon>
        <taxon>Endopterygota</taxon>
        <taxon>Diptera</taxon>
        <taxon>Nematocera</taxon>
        <taxon>Psychodoidea</taxon>
        <taxon>Psychodidae</taxon>
        <taxon>Lutzomyia</taxon>
        <taxon>Lutzomyia</taxon>
    </lineage>
</organism>
<evidence type="ECO:0000256" key="2">
    <source>
        <dbReference type="ARBA" id="ARBA00022729"/>
    </source>
</evidence>
<evidence type="ECO:0000256" key="7">
    <source>
        <dbReference type="PIRNR" id="PIRNR000862"/>
    </source>
</evidence>
<evidence type="ECO:0000313" key="11">
    <source>
        <dbReference type="EnsemblMetazoa" id="LLOJ007873-PA"/>
    </source>
</evidence>
<accession>A0A1B0CSM4</accession>
<dbReference type="Proteomes" id="UP000092461">
    <property type="component" value="Unassembled WGS sequence"/>
</dbReference>
<dbReference type="EMBL" id="AJWK01026289">
    <property type="status" value="NOT_ANNOTATED_CDS"/>
    <property type="molecule type" value="Genomic_DNA"/>
</dbReference>
<evidence type="ECO:0000256" key="8">
    <source>
        <dbReference type="PIRSR" id="PIRSR000862-1"/>
    </source>
</evidence>
<protein>
    <recommendedName>
        <fullName evidence="7">Lipase</fullName>
    </recommendedName>
</protein>
<name>A0A1B0CSM4_LUTLO</name>
<dbReference type="PIRSF" id="PIRSF000862">
    <property type="entry name" value="Steryl_ester_lip"/>
    <property type="match status" value="1"/>
</dbReference>
<dbReference type="PANTHER" id="PTHR11005">
    <property type="entry name" value="LYSOSOMAL ACID LIPASE-RELATED"/>
    <property type="match status" value="1"/>
</dbReference>
<evidence type="ECO:0000313" key="12">
    <source>
        <dbReference type="Proteomes" id="UP000092461"/>
    </source>
</evidence>
<feature type="domain" description="Partial AB-hydrolase lipase" evidence="9">
    <location>
        <begin position="32"/>
        <end position="86"/>
    </location>
</feature>
<evidence type="ECO:0000256" key="3">
    <source>
        <dbReference type="ARBA" id="ARBA00022801"/>
    </source>
</evidence>
<dbReference type="InterPro" id="IPR025483">
    <property type="entry name" value="Lipase_euk"/>
</dbReference>
<keyword evidence="6" id="KW-0325">Glycoprotein</keyword>
<dbReference type="Pfam" id="PF04083">
    <property type="entry name" value="Abhydro_lipase"/>
    <property type="match status" value="1"/>
</dbReference>
<reference evidence="12" key="1">
    <citation type="submission" date="2012-05" db="EMBL/GenBank/DDBJ databases">
        <title>Whole Genome Assembly of Lutzomyia longipalpis.</title>
        <authorList>
            <person name="Richards S."/>
            <person name="Qu C."/>
            <person name="Dillon R."/>
            <person name="Worley K."/>
            <person name="Scherer S."/>
            <person name="Batterton M."/>
            <person name="Taylor A."/>
            <person name="Hawes A."/>
            <person name="Hernandez B."/>
            <person name="Kovar C."/>
            <person name="Mandapat C."/>
            <person name="Pham C."/>
            <person name="Qu C."/>
            <person name="Jing C."/>
            <person name="Bess C."/>
            <person name="Bandaranaike D."/>
            <person name="Ngo D."/>
            <person name="Ongeri F."/>
            <person name="Arias F."/>
            <person name="Lara F."/>
            <person name="Weissenberger G."/>
            <person name="Kamau G."/>
            <person name="Han H."/>
            <person name="Shen H."/>
            <person name="Dinh H."/>
            <person name="Khalil I."/>
            <person name="Jones J."/>
            <person name="Shafer J."/>
            <person name="Jayaseelan J."/>
            <person name="Quiroz J."/>
            <person name="Blankenburg K."/>
            <person name="Nguyen L."/>
            <person name="Jackson L."/>
            <person name="Francisco L."/>
            <person name="Tang L.-Y."/>
            <person name="Pu L.-L."/>
            <person name="Perales L."/>
            <person name="Lorensuhewa L."/>
            <person name="Munidasa M."/>
            <person name="Coyle M."/>
            <person name="Taylor M."/>
            <person name="Puazo M."/>
            <person name="Firestine M."/>
            <person name="Scheel M."/>
            <person name="Javaid M."/>
            <person name="Wang M."/>
            <person name="Li M."/>
            <person name="Tabassum N."/>
            <person name="Saada N."/>
            <person name="Osuji N."/>
            <person name="Aqrawi P."/>
            <person name="Fu Q."/>
            <person name="Thornton R."/>
            <person name="Raj R."/>
            <person name="Goodspeed R."/>
            <person name="Mata R."/>
            <person name="Najjar R."/>
            <person name="Gubbala S."/>
            <person name="Lee S."/>
            <person name="Denson S."/>
            <person name="Patil S."/>
            <person name="Macmil S."/>
            <person name="Qi S."/>
            <person name="Matskevitch T."/>
            <person name="Palculict T."/>
            <person name="Mathew T."/>
            <person name="Vee V."/>
            <person name="Velamala V."/>
            <person name="Korchina V."/>
            <person name="Cai W."/>
            <person name="Liu W."/>
            <person name="Dai W."/>
            <person name="Zou X."/>
            <person name="Zhu Y."/>
            <person name="Zhang Y."/>
            <person name="Wu Y.-Q."/>
            <person name="Xin Y."/>
            <person name="Nazarath L."/>
            <person name="Kovar C."/>
            <person name="Han Y."/>
            <person name="Muzny D."/>
            <person name="Gibbs R."/>
        </authorList>
    </citation>
    <scope>NUCLEOTIDE SEQUENCE [LARGE SCALE GENOMIC DNA]</scope>
    <source>
        <strain evidence="12">Jacobina</strain>
    </source>
</reference>
<keyword evidence="2" id="KW-0732">Signal</keyword>
<evidence type="ECO:0000313" key="10">
    <source>
        <dbReference type="EMBL" id="MBC1178175.1"/>
    </source>
</evidence>
<proteinExistence type="inferred from homology"/>
<dbReference type="VEuPathDB" id="VectorBase:LLONM1_008347"/>
<evidence type="ECO:0000256" key="6">
    <source>
        <dbReference type="ARBA" id="ARBA00023180"/>
    </source>
</evidence>